<feature type="compositionally biased region" description="Polar residues" evidence="6">
    <location>
        <begin position="968"/>
        <end position="977"/>
    </location>
</feature>
<dbReference type="AlphaFoldDB" id="A0A9Q0MJ07"/>
<keyword evidence="2 7" id="KW-0812">Transmembrane</keyword>
<dbReference type="SUPFAM" id="SSF49313">
    <property type="entry name" value="Cadherin-like"/>
    <property type="match status" value="4"/>
</dbReference>
<feature type="compositionally biased region" description="Basic and acidic residues" evidence="6">
    <location>
        <begin position="854"/>
        <end position="871"/>
    </location>
</feature>
<dbReference type="SMART" id="SM00112">
    <property type="entry name" value="CA"/>
    <property type="match status" value="4"/>
</dbReference>
<keyword evidence="3 7" id="KW-1133">Transmembrane helix</keyword>
<feature type="transmembrane region" description="Helical" evidence="7">
    <location>
        <begin position="654"/>
        <end position="680"/>
    </location>
</feature>
<feature type="compositionally biased region" description="Polar residues" evidence="6">
    <location>
        <begin position="844"/>
        <end position="853"/>
    </location>
</feature>
<dbReference type="EMBL" id="JAPWDV010000001">
    <property type="protein sequence ID" value="KAJ6225282.1"/>
    <property type="molecule type" value="Genomic_DNA"/>
</dbReference>
<evidence type="ECO:0000256" key="3">
    <source>
        <dbReference type="ARBA" id="ARBA00022989"/>
    </source>
</evidence>
<evidence type="ECO:0000313" key="10">
    <source>
        <dbReference type="Proteomes" id="UP001142055"/>
    </source>
</evidence>
<feature type="compositionally biased region" description="Low complexity" evidence="6">
    <location>
        <begin position="1063"/>
        <end position="1075"/>
    </location>
</feature>
<dbReference type="InterPro" id="IPR002126">
    <property type="entry name" value="Cadherin-like_dom"/>
</dbReference>
<feature type="compositionally biased region" description="Basic residues" evidence="6">
    <location>
        <begin position="776"/>
        <end position="792"/>
    </location>
</feature>
<organism evidence="9 10">
    <name type="scientific">Blomia tropicalis</name>
    <name type="common">Mite</name>
    <dbReference type="NCBI Taxonomy" id="40697"/>
    <lineage>
        <taxon>Eukaryota</taxon>
        <taxon>Metazoa</taxon>
        <taxon>Ecdysozoa</taxon>
        <taxon>Arthropoda</taxon>
        <taxon>Chelicerata</taxon>
        <taxon>Arachnida</taxon>
        <taxon>Acari</taxon>
        <taxon>Acariformes</taxon>
        <taxon>Sarcoptiformes</taxon>
        <taxon>Astigmata</taxon>
        <taxon>Glycyphagoidea</taxon>
        <taxon>Echimyopodidae</taxon>
        <taxon>Blomia</taxon>
    </lineage>
</organism>
<evidence type="ECO:0000256" key="1">
    <source>
        <dbReference type="ARBA" id="ARBA00004167"/>
    </source>
</evidence>
<dbReference type="OMA" id="NDAPHNG"/>
<evidence type="ECO:0000256" key="6">
    <source>
        <dbReference type="SAM" id="MobiDB-lite"/>
    </source>
</evidence>
<keyword evidence="7" id="KW-0472">Membrane</keyword>
<dbReference type="Proteomes" id="UP001142055">
    <property type="component" value="Chromosome 1"/>
</dbReference>
<keyword evidence="5" id="KW-0106">Calcium</keyword>
<feature type="compositionally biased region" description="Polar residues" evidence="6">
    <location>
        <begin position="141"/>
        <end position="151"/>
    </location>
</feature>
<dbReference type="PROSITE" id="PS50268">
    <property type="entry name" value="CADHERIN_2"/>
    <property type="match status" value="2"/>
</dbReference>
<name>A0A9Q0MJ07_BLOTA</name>
<dbReference type="InterPro" id="IPR015919">
    <property type="entry name" value="Cadherin-like_sf"/>
</dbReference>
<dbReference type="CDD" id="cd11304">
    <property type="entry name" value="Cadherin_repeat"/>
    <property type="match status" value="4"/>
</dbReference>
<dbReference type="GO" id="GO:0005886">
    <property type="term" value="C:plasma membrane"/>
    <property type="evidence" value="ECO:0007669"/>
    <property type="project" value="TreeGrafter"/>
</dbReference>
<feature type="region of interest" description="Disordered" evidence="6">
    <location>
        <begin position="839"/>
        <end position="879"/>
    </location>
</feature>
<reference evidence="9" key="1">
    <citation type="submission" date="2022-12" db="EMBL/GenBank/DDBJ databases">
        <title>Genome assemblies of Blomia tropicalis.</title>
        <authorList>
            <person name="Cui Y."/>
        </authorList>
    </citation>
    <scope>NUCLEOTIDE SEQUENCE</scope>
    <source>
        <tissue evidence="9">Adult mites</tissue>
    </source>
</reference>
<gene>
    <name evidence="9" type="ORF">RDWZM_003827</name>
</gene>
<dbReference type="GO" id="GO:0005509">
    <property type="term" value="F:calcium ion binding"/>
    <property type="evidence" value="ECO:0007669"/>
    <property type="project" value="UniProtKB-UniRule"/>
</dbReference>
<sequence>MATVIGNASTIGGNIELSIIGPSDSAGAIFKSSSTTFTSYYPASSSTTSTFSRRSDSQSNDTTVTTSTTTTTTESPESIIPIRIDPGTKKLVLARKLDKESSEGELGITIGVRCRPRKRSRKSSNFSDDQLGNSLDELKSRSSPITSNDPKSSYWIYDHSSSNSNIADSKDEMMIYDDIIIPIKILVTDANDNRPEWQGHTPYRVNVSEMTSVGSTILTGIRALDNDQLGPYSTVEYYVEQGPYSHLLRFISPLEGTLILAAPLDFETLPTFTVTIRAQDQGNPPNSATTKVEVRVIDADDQNPRFEMDKYTAIISDTQRPGDPLPIQPRRIKAEDPDRGIRSPIVYGFNSRDEEANKENSNFVIDPNTGDVSLRRSLPSSVQLPVTLVIRATQNDNRDRYALTTLTILSRRNQIMPELPESSPSISSLRFQILDDDEGYFSIRSSGEIVVKKPLDYEKHKMYSFRTMVTDGRQSDVARITVQILNVNEHDPIFGKTGYMFHVNEARLRSSPIIGQIQATDADDGDRIQISLSGPHAAAFALSASDGTLRLRSLRLVNTTECHLIATATDSGSPPRSSSASVVVKFSPSLLKSFNGRTLSGDPGSTTGFFFTDWEDSGESNDLDRASSSSSPSASDILHHGASNLFNASANSTALVLVIVLGVLLGTLFIIIVALTLHVLKNRKYESGRSGSPATASLHHPVTGSLVGSSAASTTSSSRIISPTNGKSNVARNSSMFFHGFRLGANKVSPSELNTTSPDDYDDNQEYESEDLQQQQHRHHHHHNHHPHHHQHQNSSSDSSKSNQRRTFMDTIEFDSNNSGINKNIGAINELDSAISSDLSTSSEVGATSSTNVKQDDHSSNQPDHSSDHSSRSSSAELVKNLASNGTVPSDSAMGSRISVIKWPQGSIPRRVKKLTWQDEQRNNHLDQMYTSNQTVMAANHMLHQTNGVSTKTKTLSGHLLTGNQPVNTYSIKSNGQPPAVAPKPSTKTFGQFMPRIDVSSPPPPSTLSVSDHPHHHHHHSESFYHQHQPSSHHVATFNHPHMPSHHHTQQSSKPAPPPPPQSSTQLTTTTSSSSGGNNLPDLTVYF</sequence>
<dbReference type="PANTHER" id="PTHR24028">
    <property type="entry name" value="CADHERIN-87A"/>
    <property type="match status" value="1"/>
</dbReference>
<feature type="compositionally biased region" description="Low complexity" evidence="6">
    <location>
        <begin position="709"/>
        <end position="722"/>
    </location>
</feature>
<feature type="region of interest" description="Disordered" evidence="6">
    <location>
        <begin position="748"/>
        <end position="804"/>
    </location>
</feature>
<feature type="region of interest" description="Disordered" evidence="6">
    <location>
        <begin position="968"/>
        <end position="1087"/>
    </location>
</feature>
<feature type="region of interest" description="Disordered" evidence="6">
    <location>
        <begin position="43"/>
        <end position="78"/>
    </location>
</feature>
<evidence type="ECO:0000259" key="8">
    <source>
        <dbReference type="PROSITE" id="PS50268"/>
    </source>
</evidence>
<keyword evidence="10" id="KW-1185">Reference proteome</keyword>
<feature type="compositionally biased region" description="Low complexity" evidence="6">
    <location>
        <begin position="43"/>
        <end position="73"/>
    </location>
</feature>
<feature type="compositionally biased region" description="Polar residues" evidence="6">
    <location>
        <begin position="748"/>
        <end position="758"/>
    </location>
</feature>
<dbReference type="PRINTS" id="PR00205">
    <property type="entry name" value="CADHERIN"/>
</dbReference>
<feature type="domain" description="Cadherin" evidence="8">
    <location>
        <begin position="199"/>
        <end position="306"/>
    </location>
</feature>
<evidence type="ECO:0000256" key="5">
    <source>
        <dbReference type="PROSITE-ProRule" id="PRU00043"/>
    </source>
</evidence>
<dbReference type="Gene3D" id="2.60.40.60">
    <property type="entry name" value="Cadherins"/>
    <property type="match status" value="4"/>
</dbReference>
<evidence type="ECO:0000256" key="7">
    <source>
        <dbReference type="SAM" id="Phobius"/>
    </source>
</evidence>
<evidence type="ECO:0000313" key="9">
    <source>
        <dbReference type="EMBL" id="KAJ6225282.1"/>
    </source>
</evidence>
<comment type="caution">
    <text evidence="9">The sequence shown here is derived from an EMBL/GenBank/DDBJ whole genome shotgun (WGS) entry which is preliminary data.</text>
</comment>
<keyword evidence="4" id="KW-0325">Glycoprotein</keyword>
<feature type="compositionally biased region" description="Low complexity" evidence="6">
    <location>
        <begin position="793"/>
        <end position="804"/>
    </location>
</feature>
<feature type="region of interest" description="Disordered" evidence="6">
    <location>
        <begin position="117"/>
        <end position="154"/>
    </location>
</feature>
<accession>A0A9Q0MJ07</accession>
<feature type="region of interest" description="Disordered" evidence="6">
    <location>
        <begin position="686"/>
        <end position="727"/>
    </location>
</feature>
<feature type="domain" description="Cadherin" evidence="8">
    <location>
        <begin position="307"/>
        <end position="494"/>
    </location>
</feature>
<dbReference type="InterPro" id="IPR050174">
    <property type="entry name" value="Protocadherin/Cadherin-CA"/>
</dbReference>
<protein>
    <recommendedName>
        <fullName evidence="8">Cadherin domain-containing protein</fullName>
    </recommendedName>
</protein>
<dbReference type="GO" id="GO:0007156">
    <property type="term" value="P:homophilic cell adhesion via plasma membrane adhesion molecules"/>
    <property type="evidence" value="ECO:0007669"/>
    <property type="project" value="InterPro"/>
</dbReference>
<feature type="compositionally biased region" description="Acidic residues" evidence="6">
    <location>
        <begin position="759"/>
        <end position="771"/>
    </location>
</feature>
<proteinExistence type="predicted"/>
<evidence type="ECO:0000256" key="4">
    <source>
        <dbReference type="ARBA" id="ARBA00023180"/>
    </source>
</evidence>
<dbReference type="PANTHER" id="PTHR24028:SF146">
    <property type="entry name" value="CADHERIN 96CB, ISOFORM D-RELATED"/>
    <property type="match status" value="1"/>
</dbReference>
<evidence type="ECO:0000256" key="2">
    <source>
        <dbReference type="ARBA" id="ARBA00022692"/>
    </source>
</evidence>
<dbReference type="Pfam" id="PF00028">
    <property type="entry name" value="Cadherin"/>
    <property type="match status" value="3"/>
</dbReference>
<comment type="subcellular location">
    <subcellularLocation>
        <location evidence="1">Membrane</location>
        <topology evidence="1">Single-pass membrane protein</topology>
    </subcellularLocation>
</comment>